<comment type="catalytic activity">
    <reaction evidence="13">
        <text>adenosine(2503) in 23S rRNA + 2 reduced [2Fe-2S]-[ferredoxin] + 2 S-adenosyl-L-methionine = 2-methyladenosine(2503) in 23S rRNA + 5'-deoxyadenosine + L-methionine + 2 oxidized [2Fe-2S]-[ferredoxin] + S-adenosyl-L-homocysteine</text>
        <dbReference type="Rhea" id="RHEA:42916"/>
        <dbReference type="Rhea" id="RHEA-COMP:10000"/>
        <dbReference type="Rhea" id="RHEA-COMP:10001"/>
        <dbReference type="Rhea" id="RHEA-COMP:10152"/>
        <dbReference type="Rhea" id="RHEA-COMP:10282"/>
        <dbReference type="ChEBI" id="CHEBI:17319"/>
        <dbReference type="ChEBI" id="CHEBI:33737"/>
        <dbReference type="ChEBI" id="CHEBI:33738"/>
        <dbReference type="ChEBI" id="CHEBI:57844"/>
        <dbReference type="ChEBI" id="CHEBI:57856"/>
        <dbReference type="ChEBI" id="CHEBI:59789"/>
        <dbReference type="ChEBI" id="CHEBI:74411"/>
        <dbReference type="ChEBI" id="CHEBI:74497"/>
        <dbReference type="EC" id="2.1.1.192"/>
    </reaction>
</comment>
<keyword evidence="9 13" id="KW-0479">Metal-binding</keyword>
<dbReference type="GO" id="GO:0000049">
    <property type="term" value="F:tRNA binding"/>
    <property type="evidence" value="ECO:0007669"/>
    <property type="project" value="UniProtKB-UniRule"/>
</dbReference>
<dbReference type="GO" id="GO:0070040">
    <property type="term" value="F:rRNA (adenine(2503)-C2-)-methyltransferase activity"/>
    <property type="evidence" value="ECO:0007669"/>
    <property type="project" value="UniProtKB-UniRule"/>
</dbReference>
<keyword evidence="3 13" id="KW-0963">Cytoplasm</keyword>
<dbReference type="Proteomes" id="UP000002366">
    <property type="component" value="Chromosome"/>
</dbReference>
<comment type="function">
    <text evidence="13">Specifically methylates position 2 of adenine 2503 in 23S rRNA and position 2 of adenine 37 in tRNAs.</text>
</comment>
<dbReference type="AlphaFoldDB" id="D5ECT0"/>
<feature type="binding site" evidence="13">
    <location>
        <position position="114"/>
    </location>
    <ligand>
        <name>[4Fe-4S] cluster</name>
        <dbReference type="ChEBI" id="CHEBI:49883"/>
        <note>4Fe-4S-S-AdoMet</note>
    </ligand>
</feature>
<dbReference type="NCBIfam" id="TIGR00048">
    <property type="entry name" value="rRNA_mod_RlmN"/>
    <property type="match status" value="1"/>
</dbReference>
<dbReference type="InterPro" id="IPR058240">
    <property type="entry name" value="rSAM_sf"/>
</dbReference>
<keyword evidence="11 13" id="KW-0411">Iron-sulfur</keyword>
<proteinExistence type="inferred from homology"/>
<sequence>MSEAVVALEMNYDEWLEFCTEKLGLQRYRTDQICQWIYEKKVFNIYDMTNLGKDLREDLAYKILILPPSLVKQETSKDGTRKFLWQLQDGQRIESVLLSHGNHNTACISSQVGCPLACAFCATGKGGFVRNLTPGEIVGQFLAMEKAAGQNITNIVFMGMGEPLLNQEALFKSIKILNHPKMRGLGARHMTISTAGIVPGIRALTELEIPVRLSVSLHGTNDMLRNKLMPINQQYPLGSLIEALRDYQQKTGDRVTIEYVMIDRVNDNTEQAYELAALMNGLSIYVNLIPYNPVDATYRRSSQERIKAFGKILSELNIEYEIRREKGSDINAACGQLRRQNEKSSRL</sequence>
<dbReference type="EMBL" id="CP001997">
    <property type="protein sequence ID" value="ADE56362.1"/>
    <property type="molecule type" value="Genomic_DNA"/>
</dbReference>
<evidence type="ECO:0000256" key="6">
    <source>
        <dbReference type="ARBA" id="ARBA00022679"/>
    </source>
</evidence>
<dbReference type="EC" id="2.1.1.192" evidence="13"/>
<dbReference type="FunFam" id="3.20.20.70:FF:000014">
    <property type="entry name" value="Probable dual-specificity RNA methyltransferase RlmN"/>
    <property type="match status" value="1"/>
</dbReference>
<comment type="subcellular location">
    <subcellularLocation>
        <location evidence="1 13">Cytoplasm</location>
    </subcellularLocation>
</comment>
<feature type="binding site" evidence="13">
    <location>
        <begin position="216"/>
        <end position="218"/>
    </location>
    <ligand>
        <name>S-adenosyl-L-methionine</name>
        <dbReference type="ChEBI" id="CHEBI:59789"/>
    </ligand>
</feature>
<dbReference type="STRING" id="572547.Amico_0216"/>
<dbReference type="SFLD" id="SFLDF00275">
    <property type="entry name" value="adenosine_C2_methyltransferase"/>
    <property type="match status" value="1"/>
</dbReference>
<dbReference type="SFLD" id="SFLDG01062">
    <property type="entry name" value="methyltransferase_(Class_A)"/>
    <property type="match status" value="1"/>
</dbReference>
<evidence type="ECO:0000313" key="15">
    <source>
        <dbReference type="EMBL" id="ADE56362.1"/>
    </source>
</evidence>
<evidence type="ECO:0000256" key="8">
    <source>
        <dbReference type="ARBA" id="ARBA00022694"/>
    </source>
</evidence>
<comment type="caution">
    <text evidence="13">Lacks conserved residue(s) required for the propagation of feature annotation.</text>
</comment>
<dbReference type="HAMAP" id="MF_01849">
    <property type="entry name" value="RNA_methyltr_RlmN"/>
    <property type="match status" value="1"/>
</dbReference>
<dbReference type="InterPro" id="IPR004383">
    <property type="entry name" value="rRNA_lsu_MTrfase_RlmN/Cfr"/>
</dbReference>
<keyword evidence="7 13" id="KW-0949">S-adenosyl-L-methionine</keyword>
<protein>
    <recommendedName>
        <fullName evidence="13">Probable dual-specificity RNA methyltransferase RlmN</fullName>
        <ecNumber evidence="13">2.1.1.192</ecNumber>
    </recommendedName>
    <alternativeName>
        <fullName evidence="13">23S rRNA (adenine(2503)-C(2))-methyltransferase</fullName>
    </alternativeName>
    <alternativeName>
        <fullName evidence="13">23S rRNA m2A2503 methyltransferase</fullName>
    </alternativeName>
    <alternativeName>
        <fullName evidence="13">Ribosomal RNA large subunit methyltransferase N</fullName>
    </alternativeName>
    <alternativeName>
        <fullName evidence="13">tRNA (adenine(37)-C(2))-methyltransferase</fullName>
    </alternativeName>
    <alternativeName>
        <fullName evidence="13">tRNA m2A37 methyltransferase</fullName>
    </alternativeName>
</protein>
<dbReference type="HOGENOM" id="CLU_029101_2_0_0"/>
<feature type="binding site" evidence="13">
    <location>
        <position position="292"/>
    </location>
    <ligand>
        <name>S-adenosyl-L-methionine</name>
        <dbReference type="ChEBI" id="CHEBI:59789"/>
    </ligand>
</feature>
<reference evidence="15 16" key="1">
    <citation type="journal article" date="2010" name="Stand. Genomic Sci.">
        <title>Complete genome sequence of Aminobacterium colombiense type strain (ALA-1).</title>
        <authorList>
            <person name="Chertkov O."/>
            <person name="Sikorski J."/>
            <person name="Brambilla E."/>
            <person name="Lapidus A."/>
            <person name="Copeland A."/>
            <person name="Glavina Del Rio T."/>
            <person name="Nolan M."/>
            <person name="Lucas S."/>
            <person name="Tice H."/>
            <person name="Cheng J.F."/>
            <person name="Han C."/>
            <person name="Detter J.C."/>
            <person name="Bruce D."/>
            <person name="Tapia R."/>
            <person name="Goodwin L."/>
            <person name="Pitluck S."/>
            <person name="Liolios K."/>
            <person name="Ivanova N."/>
            <person name="Mavromatis K."/>
            <person name="Ovchinnikova G."/>
            <person name="Pati A."/>
            <person name="Chen A."/>
            <person name="Palaniappan K."/>
            <person name="Land M."/>
            <person name="Hauser L."/>
            <person name="Chang Y.J."/>
            <person name="Jeffries C.D."/>
            <person name="Spring S."/>
            <person name="Rohde M."/>
            <person name="Goker M."/>
            <person name="Bristow J."/>
            <person name="Eisen J.A."/>
            <person name="Markowitz V."/>
            <person name="Hugenholtz P."/>
            <person name="Kyrpides N.C."/>
            <person name="Klenk H.P."/>
        </authorList>
    </citation>
    <scope>NUCLEOTIDE SEQUENCE [LARGE SCALE GENOMIC DNA]</scope>
    <source>
        <strain evidence="16">DSM 12261 / ALA-1</strain>
    </source>
</reference>
<dbReference type="InterPro" id="IPR027492">
    <property type="entry name" value="RNA_MTrfase_RlmN"/>
</dbReference>
<keyword evidence="12 13" id="KW-1015">Disulfide bond</keyword>
<dbReference type="RefSeq" id="WP_013047628.1">
    <property type="nucleotide sequence ID" value="NC_014011.1"/>
</dbReference>
<feature type="active site" description="S-methylcysteine intermediate" evidence="13">
    <location>
        <position position="334"/>
    </location>
</feature>
<dbReference type="InterPro" id="IPR007197">
    <property type="entry name" value="rSAM"/>
</dbReference>
<dbReference type="GO" id="GO:0046872">
    <property type="term" value="F:metal ion binding"/>
    <property type="evidence" value="ECO:0007669"/>
    <property type="project" value="UniProtKB-KW"/>
</dbReference>
<feature type="binding site" evidence="13">
    <location>
        <position position="193"/>
    </location>
    <ligand>
        <name>S-adenosyl-L-methionine</name>
        <dbReference type="ChEBI" id="CHEBI:59789"/>
    </ligand>
</feature>
<gene>
    <name evidence="13" type="primary">rlmN</name>
    <name evidence="15" type="ordered locus">Amico_0216</name>
</gene>
<evidence type="ECO:0000256" key="11">
    <source>
        <dbReference type="ARBA" id="ARBA00023014"/>
    </source>
</evidence>
<comment type="cofactor">
    <cofactor evidence="13">
        <name>[4Fe-4S] cluster</name>
        <dbReference type="ChEBI" id="CHEBI:49883"/>
    </cofactor>
    <text evidence="13">Binds 1 [4Fe-4S] cluster. The cluster is coordinated with 3 cysteines and an exchangeable S-adenosyl-L-methionine.</text>
</comment>
<accession>D5ECT0</accession>
<evidence type="ECO:0000256" key="7">
    <source>
        <dbReference type="ARBA" id="ARBA00022691"/>
    </source>
</evidence>
<keyword evidence="8 13" id="KW-0819">tRNA processing</keyword>
<dbReference type="SUPFAM" id="SSF102114">
    <property type="entry name" value="Radical SAM enzymes"/>
    <property type="match status" value="1"/>
</dbReference>
<dbReference type="KEGG" id="aco:Amico_0216"/>
<comment type="similarity">
    <text evidence="13">Belongs to the radical SAM superfamily. RlmN family.</text>
</comment>
<dbReference type="GO" id="GO:0019843">
    <property type="term" value="F:rRNA binding"/>
    <property type="evidence" value="ECO:0007669"/>
    <property type="project" value="UniProtKB-UniRule"/>
</dbReference>
<comment type="miscellaneous">
    <text evidence="13">Reaction proceeds by a ping-pong mechanism involving intermediate methylation of a conserved cysteine residue.</text>
</comment>
<dbReference type="PANTHER" id="PTHR30544:SF5">
    <property type="entry name" value="RADICAL SAM CORE DOMAIN-CONTAINING PROTEIN"/>
    <property type="match status" value="1"/>
</dbReference>
<dbReference type="InterPro" id="IPR013785">
    <property type="entry name" value="Aldolase_TIM"/>
</dbReference>
<feature type="active site" description="Proton acceptor" evidence="13">
    <location>
        <position position="94"/>
    </location>
</feature>
<keyword evidence="6 13" id="KW-0808">Transferase</keyword>
<dbReference type="InterPro" id="IPR006638">
    <property type="entry name" value="Elp3/MiaA/NifB-like_rSAM"/>
</dbReference>
<feature type="domain" description="Radical SAM core" evidence="14">
    <location>
        <begin position="100"/>
        <end position="329"/>
    </location>
</feature>
<dbReference type="InterPro" id="IPR048641">
    <property type="entry name" value="RlmN_N"/>
</dbReference>
<evidence type="ECO:0000256" key="2">
    <source>
        <dbReference type="ARBA" id="ARBA00022485"/>
    </source>
</evidence>
<feature type="binding site" evidence="13">
    <location>
        <position position="118"/>
    </location>
    <ligand>
        <name>[4Fe-4S] cluster</name>
        <dbReference type="ChEBI" id="CHEBI:49883"/>
        <note>4Fe-4S-S-AdoMet</note>
    </ligand>
</feature>
<dbReference type="Pfam" id="PF21016">
    <property type="entry name" value="RlmN_N"/>
    <property type="match status" value="1"/>
</dbReference>
<keyword evidence="16" id="KW-1185">Reference proteome</keyword>
<dbReference type="GO" id="GO:0002935">
    <property type="term" value="F:tRNA (adenine(37)-C2)-methyltransferase activity"/>
    <property type="evidence" value="ECO:0007669"/>
    <property type="project" value="UniProtKB-UniRule"/>
</dbReference>
<keyword evidence="10 13" id="KW-0408">Iron</keyword>
<keyword evidence="4 13" id="KW-0698">rRNA processing</keyword>
<evidence type="ECO:0000256" key="3">
    <source>
        <dbReference type="ARBA" id="ARBA00022490"/>
    </source>
</evidence>
<comment type="catalytic activity">
    <reaction evidence="13">
        <text>adenosine(37) in tRNA + 2 reduced [2Fe-2S]-[ferredoxin] + 2 S-adenosyl-L-methionine = 2-methyladenosine(37) in tRNA + 5'-deoxyadenosine + L-methionine + 2 oxidized [2Fe-2S]-[ferredoxin] + S-adenosyl-L-homocysteine</text>
        <dbReference type="Rhea" id="RHEA:43332"/>
        <dbReference type="Rhea" id="RHEA-COMP:10000"/>
        <dbReference type="Rhea" id="RHEA-COMP:10001"/>
        <dbReference type="Rhea" id="RHEA-COMP:10162"/>
        <dbReference type="Rhea" id="RHEA-COMP:10485"/>
        <dbReference type="ChEBI" id="CHEBI:17319"/>
        <dbReference type="ChEBI" id="CHEBI:33737"/>
        <dbReference type="ChEBI" id="CHEBI:33738"/>
        <dbReference type="ChEBI" id="CHEBI:57844"/>
        <dbReference type="ChEBI" id="CHEBI:57856"/>
        <dbReference type="ChEBI" id="CHEBI:59789"/>
        <dbReference type="ChEBI" id="CHEBI:74411"/>
        <dbReference type="ChEBI" id="CHEBI:74497"/>
        <dbReference type="EC" id="2.1.1.192"/>
    </reaction>
</comment>
<organism evidence="15 16">
    <name type="scientific">Aminobacterium colombiense (strain DSM 12261 / ALA-1)</name>
    <dbReference type="NCBI Taxonomy" id="572547"/>
    <lineage>
        <taxon>Bacteria</taxon>
        <taxon>Thermotogati</taxon>
        <taxon>Synergistota</taxon>
        <taxon>Synergistia</taxon>
        <taxon>Synergistales</taxon>
        <taxon>Aminobacteriaceae</taxon>
        <taxon>Aminobacterium</taxon>
    </lineage>
</organism>
<name>D5ECT0_AMICL</name>
<dbReference type="SMART" id="SM00729">
    <property type="entry name" value="Elp3"/>
    <property type="match status" value="1"/>
</dbReference>
<dbReference type="InterPro" id="IPR040072">
    <property type="entry name" value="Methyltransferase_A"/>
</dbReference>
<dbReference type="GO" id="GO:0030488">
    <property type="term" value="P:tRNA methylation"/>
    <property type="evidence" value="ECO:0007669"/>
    <property type="project" value="UniProtKB-UniRule"/>
</dbReference>
<dbReference type="Pfam" id="PF04055">
    <property type="entry name" value="Radical_SAM"/>
    <property type="match status" value="1"/>
</dbReference>
<evidence type="ECO:0000256" key="1">
    <source>
        <dbReference type="ARBA" id="ARBA00004496"/>
    </source>
</evidence>
<dbReference type="SFLD" id="SFLDS00029">
    <property type="entry name" value="Radical_SAM"/>
    <property type="match status" value="1"/>
</dbReference>
<dbReference type="GO" id="GO:0070475">
    <property type="term" value="P:rRNA base methylation"/>
    <property type="evidence" value="ECO:0007669"/>
    <property type="project" value="UniProtKB-UniRule"/>
</dbReference>
<dbReference type="PIRSF" id="PIRSF006004">
    <property type="entry name" value="CHP00048"/>
    <property type="match status" value="1"/>
</dbReference>
<keyword evidence="2 13" id="KW-0004">4Fe-4S</keyword>
<dbReference type="PROSITE" id="PS51918">
    <property type="entry name" value="RADICAL_SAM"/>
    <property type="match status" value="1"/>
</dbReference>
<evidence type="ECO:0000256" key="13">
    <source>
        <dbReference type="HAMAP-Rule" id="MF_01849"/>
    </source>
</evidence>
<evidence type="ECO:0000256" key="9">
    <source>
        <dbReference type="ARBA" id="ARBA00022723"/>
    </source>
</evidence>
<evidence type="ECO:0000256" key="5">
    <source>
        <dbReference type="ARBA" id="ARBA00022603"/>
    </source>
</evidence>
<dbReference type="Gene3D" id="3.20.20.70">
    <property type="entry name" value="Aldolase class I"/>
    <property type="match status" value="1"/>
</dbReference>
<feature type="binding site" evidence="13">
    <location>
        <begin position="161"/>
        <end position="162"/>
    </location>
    <ligand>
        <name>S-adenosyl-L-methionine</name>
        <dbReference type="ChEBI" id="CHEBI:59789"/>
    </ligand>
</feature>
<dbReference type="OrthoDB" id="9793973at2"/>
<evidence type="ECO:0000313" key="16">
    <source>
        <dbReference type="Proteomes" id="UP000002366"/>
    </source>
</evidence>
<dbReference type="Gene3D" id="1.10.150.530">
    <property type="match status" value="1"/>
</dbReference>
<evidence type="ECO:0000256" key="10">
    <source>
        <dbReference type="ARBA" id="ARBA00023004"/>
    </source>
</evidence>
<evidence type="ECO:0000259" key="14">
    <source>
        <dbReference type="PROSITE" id="PS51918"/>
    </source>
</evidence>
<evidence type="ECO:0000256" key="12">
    <source>
        <dbReference type="ARBA" id="ARBA00023157"/>
    </source>
</evidence>
<dbReference type="PANTHER" id="PTHR30544">
    <property type="entry name" value="23S RRNA METHYLTRANSFERASE"/>
    <property type="match status" value="1"/>
</dbReference>
<evidence type="ECO:0000256" key="4">
    <source>
        <dbReference type="ARBA" id="ARBA00022552"/>
    </source>
</evidence>
<feature type="binding site" evidence="13">
    <location>
        <position position="121"/>
    </location>
    <ligand>
        <name>[4Fe-4S] cluster</name>
        <dbReference type="ChEBI" id="CHEBI:49883"/>
        <note>4Fe-4S-S-AdoMet</note>
    </ligand>
</feature>
<dbReference type="GO" id="GO:0005737">
    <property type="term" value="C:cytoplasm"/>
    <property type="evidence" value="ECO:0007669"/>
    <property type="project" value="UniProtKB-SubCell"/>
</dbReference>
<dbReference type="eggNOG" id="COG0820">
    <property type="taxonomic scope" value="Bacteria"/>
</dbReference>
<keyword evidence="5 13" id="KW-0489">Methyltransferase</keyword>
<dbReference type="GO" id="GO:0051539">
    <property type="term" value="F:4 iron, 4 sulfur cluster binding"/>
    <property type="evidence" value="ECO:0007669"/>
    <property type="project" value="UniProtKB-UniRule"/>
</dbReference>